<dbReference type="SUPFAM" id="SSF48264">
    <property type="entry name" value="Cytochrome P450"/>
    <property type="match status" value="1"/>
</dbReference>
<feature type="region of interest" description="Disordered" evidence="5">
    <location>
        <begin position="1"/>
        <end position="20"/>
    </location>
</feature>
<dbReference type="PROSITE" id="PS00086">
    <property type="entry name" value="CYTOCHROME_P450"/>
    <property type="match status" value="1"/>
</dbReference>
<keyword evidence="3 4" id="KW-0408">Iron</keyword>
<dbReference type="STRING" id="1149755.A0A2J6R8Z0"/>
<keyword evidence="4" id="KW-0503">Monooxygenase</keyword>
<dbReference type="EMBL" id="KZ613953">
    <property type="protein sequence ID" value="PMD34966.1"/>
    <property type="molecule type" value="Genomic_DNA"/>
</dbReference>
<evidence type="ECO:0000256" key="3">
    <source>
        <dbReference type="ARBA" id="ARBA00023004"/>
    </source>
</evidence>
<dbReference type="AlphaFoldDB" id="A0A2J6R8Z0"/>
<dbReference type="GO" id="GO:0016705">
    <property type="term" value="F:oxidoreductase activity, acting on paired donors, with incorporation or reduction of molecular oxygen"/>
    <property type="evidence" value="ECO:0007669"/>
    <property type="project" value="InterPro"/>
</dbReference>
<evidence type="ECO:0000256" key="2">
    <source>
        <dbReference type="ARBA" id="ARBA00022723"/>
    </source>
</evidence>
<evidence type="ECO:0000256" key="4">
    <source>
        <dbReference type="RuleBase" id="RU000461"/>
    </source>
</evidence>
<keyword evidence="4" id="KW-0349">Heme</keyword>
<dbReference type="InterPro" id="IPR017972">
    <property type="entry name" value="Cyt_P450_CS"/>
</dbReference>
<dbReference type="Pfam" id="PF00067">
    <property type="entry name" value="p450"/>
    <property type="match status" value="1"/>
</dbReference>
<dbReference type="GO" id="GO:0020037">
    <property type="term" value="F:heme binding"/>
    <property type="evidence" value="ECO:0007669"/>
    <property type="project" value="InterPro"/>
</dbReference>
<comment type="similarity">
    <text evidence="1 4">Belongs to the cytochrome P450 family.</text>
</comment>
<evidence type="ECO:0000256" key="1">
    <source>
        <dbReference type="ARBA" id="ARBA00010617"/>
    </source>
</evidence>
<protein>
    <submittedName>
        <fullName evidence="6">Putative cytochrome P450</fullName>
    </submittedName>
</protein>
<keyword evidence="7" id="KW-1185">Reference proteome</keyword>
<name>A0A2J6R8Z0_HYAVF</name>
<dbReference type="GO" id="GO:0005506">
    <property type="term" value="F:iron ion binding"/>
    <property type="evidence" value="ECO:0007669"/>
    <property type="project" value="InterPro"/>
</dbReference>
<dbReference type="Proteomes" id="UP000235786">
    <property type="component" value="Unassembled WGS sequence"/>
</dbReference>
<keyword evidence="4" id="KW-0560">Oxidoreductase</keyword>
<dbReference type="InterPro" id="IPR036396">
    <property type="entry name" value="Cyt_P450_sf"/>
</dbReference>
<dbReference type="InterPro" id="IPR001128">
    <property type="entry name" value="Cyt_P450"/>
</dbReference>
<sequence>MADVLPPVTRKPNDFDPLESNDPSHIYAEYDKLRTTCPVAFTDRYNGFWLLSRYEDVKSVALDGTIFISSVKAVVPSDPRGIRRPPLNFDAPAHTPYRTALDRTLKPTRLKRLEKVLEAHAEKELAPMLEAGGGDICMEYGARFPAWVETEWLNLDSSYTEGLAASVAGWIKAWRAPDGDATTAFSTKLYKTAETLLENRRQNPGCPEDDPASSLLLEKDSEGNFLENSQLIACLRQSLVVGMVAPPLLIGAICNHLSKDQELQTQLRSDLALIPAATEEFIRLYTPYRGFSRTASKSVSLHGRDINPGEPITLSYSAANRDPSIFPDPDKFVLNRENLTSHLGFGRGRHRCAGMPLARMMIQIALRVLLKKTKRFEVKGPLEYARMPEMGIISCLLSISI</sequence>
<dbReference type="PANTHER" id="PTHR46696">
    <property type="entry name" value="P450, PUTATIVE (EUROFUNG)-RELATED"/>
    <property type="match status" value="1"/>
</dbReference>
<reference evidence="6 7" key="1">
    <citation type="submission" date="2016-04" db="EMBL/GenBank/DDBJ databases">
        <title>A degradative enzymes factory behind the ericoid mycorrhizal symbiosis.</title>
        <authorList>
            <consortium name="DOE Joint Genome Institute"/>
            <person name="Martino E."/>
            <person name="Morin E."/>
            <person name="Grelet G."/>
            <person name="Kuo A."/>
            <person name="Kohler A."/>
            <person name="Daghino S."/>
            <person name="Barry K."/>
            <person name="Choi C."/>
            <person name="Cichocki N."/>
            <person name="Clum A."/>
            <person name="Copeland A."/>
            <person name="Hainaut M."/>
            <person name="Haridas S."/>
            <person name="Labutti K."/>
            <person name="Lindquist E."/>
            <person name="Lipzen A."/>
            <person name="Khouja H.-R."/>
            <person name="Murat C."/>
            <person name="Ohm R."/>
            <person name="Olson A."/>
            <person name="Spatafora J."/>
            <person name="Veneault-Fourrey C."/>
            <person name="Henrissat B."/>
            <person name="Grigoriev I."/>
            <person name="Martin F."/>
            <person name="Perotto S."/>
        </authorList>
    </citation>
    <scope>NUCLEOTIDE SEQUENCE [LARGE SCALE GENOMIC DNA]</scope>
    <source>
        <strain evidence="6 7">F</strain>
    </source>
</reference>
<dbReference type="OrthoDB" id="3945418at2759"/>
<accession>A0A2J6R8Z0</accession>
<dbReference type="PRINTS" id="PR00359">
    <property type="entry name" value="BP450"/>
</dbReference>
<dbReference type="GO" id="GO:0004497">
    <property type="term" value="F:monooxygenase activity"/>
    <property type="evidence" value="ECO:0007669"/>
    <property type="project" value="UniProtKB-KW"/>
</dbReference>
<keyword evidence="2 4" id="KW-0479">Metal-binding</keyword>
<evidence type="ECO:0000313" key="6">
    <source>
        <dbReference type="EMBL" id="PMD34966.1"/>
    </source>
</evidence>
<dbReference type="InterPro" id="IPR002397">
    <property type="entry name" value="Cyt_P450_B"/>
</dbReference>
<evidence type="ECO:0000256" key="5">
    <source>
        <dbReference type="SAM" id="MobiDB-lite"/>
    </source>
</evidence>
<dbReference type="PANTHER" id="PTHR46696:SF6">
    <property type="entry name" value="P450, PUTATIVE (EUROFUNG)-RELATED"/>
    <property type="match status" value="1"/>
</dbReference>
<proteinExistence type="inferred from homology"/>
<dbReference type="Gene3D" id="1.10.630.10">
    <property type="entry name" value="Cytochrome P450"/>
    <property type="match status" value="1"/>
</dbReference>
<evidence type="ECO:0000313" key="7">
    <source>
        <dbReference type="Proteomes" id="UP000235786"/>
    </source>
</evidence>
<organism evidence="6 7">
    <name type="scientific">Hyaloscypha variabilis (strain UAMH 11265 / GT02V1 / F)</name>
    <name type="common">Meliniomyces variabilis</name>
    <dbReference type="NCBI Taxonomy" id="1149755"/>
    <lineage>
        <taxon>Eukaryota</taxon>
        <taxon>Fungi</taxon>
        <taxon>Dikarya</taxon>
        <taxon>Ascomycota</taxon>
        <taxon>Pezizomycotina</taxon>
        <taxon>Leotiomycetes</taxon>
        <taxon>Helotiales</taxon>
        <taxon>Hyaloscyphaceae</taxon>
        <taxon>Hyaloscypha</taxon>
        <taxon>Hyaloscypha variabilis</taxon>
    </lineage>
</organism>
<gene>
    <name evidence="6" type="ORF">L207DRAFT_570566</name>
</gene>